<sequence length="243" mass="27857">MESLNKTSIDLTLCCRDKDRSADVRVPLRALYGYTADKMEDMILGELYCAAVSPLPVFIRLQVDRVQRRRAARWEVKGEKSTEKAKTRPLLGSMVLVNSITCVPGQQTTVIIPETVLYSIQNKLYVPLNWFTKKHLLKIQHCLQELHTKLMRPEPTADFPNPDKVLTFDMANMAAFWSSDKDYSCLTPLKWQESARNLESALVLLCGPLTDDPAAKPTHAGEFRKHRLFFVNYGKFEETYTVW</sequence>
<proteinExistence type="predicted"/>
<name>A0AAD7DUL9_MYCRO</name>
<reference evidence="1" key="1">
    <citation type="submission" date="2023-03" db="EMBL/GenBank/DDBJ databases">
        <title>Massive genome expansion in bonnet fungi (Mycena s.s.) driven by repeated elements and novel gene families across ecological guilds.</title>
        <authorList>
            <consortium name="Lawrence Berkeley National Laboratory"/>
            <person name="Harder C.B."/>
            <person name="Miyauchi S."/>
            <person name="Viragh M."/>
            <person name="Kuo A."/>
            <person name="Thoen E."/>
            <person name="Andreopoulos B."/>
            <person name="Lu D."/>
            <person name="Skrede I."/>
            <person name="Drula E."/>
            <person name="Henrissat B."/>
            <person name="Morin E."/>
            <person name="Kohler A."/>
            <person name="Barry K."/>
            <person name="LaButti K."/>
            <person name="Morin E."/>
            <person name="Salamov A."/>
            <person name="Lipzen A."/>
            <person name="Mereny Z."/>
            <person name="Hegedus B."/>
            <person name="Baldrian P."/>
            <person name="Stursova M."/>
            <person name="Weitz H."/>
            <person name="Taylor A."/>
            <person name="Grigoriev I.V."/>
            <person name="Nagy L.G."/>
            <person name="Martin F."/>
            <person name="Kauserud H."/>
        </authorList>
    </citation>
    <scope>NUCLEOTIDE SEQUENCE</scope>
    <source>
        <strain evidence="1">CBHHK067</strain>
    </source>
</reference>
<protein>
    <submittedName>
        <fullName evidence="1">Uncharacterized protein</fullName>
    </submittedName>
</protein>
<dbReference type="EMBL" id="JARKIE010000025">
    <property type="protein sequence ID" value="KAJ7698652.1"/>
    <property type="molecule type" value="Genomic_DNA"/>
</dbReference>
<accession>A0AAD7DUL9</accession>
<dbReference type="AlphaFoldDB" id="A0AAD7DUL9"/>
<evidence type="ECO:0000313" key="1">
    <source>
        <dbReference type="EMBL" id="KAJ7698652.1"/>
    </source>
</evidence>
<organism evidence="1 2">
    <name type="scientific">Mycena rosella</name>
    <name type="common">Pink bonnet</name>
    <name type="synonym">Agaricus rosellus</name>
    <dbReference type="NCBI Taxonomy" id="1033263"/>
    <lineage>
        <taxon>Eukaryota</taxon>
        <taxon>Fungi</taxon>
        <taxon>Dikarya</taxon>
        <taxon>Basidiomycota</taxon>
        <taxon>Agaricomycotina</taxon>
        <taxon>Agaricomycetes</taxon>
        <taxon>Agaricomycetidae</taxon>
        <taxon>Agaricales</taxon>
        <taxon>Marasmiineae</taxon>
        <taxon>Mycenaceae</taxon>
        <taxon>Mycena</taxon>
    </lineage>
</organism>
<comment type="caution">
    <text evidence="1">The sequence shown here is derived from an EMBL/GenBank/DDBJ whole genome shotgun (WGS) entry which is preliminary data.</text>
</comment>
<gene>
    <name evidence="1" type="ORF">B0H17DRAFT_1196751</name>
</gene>
<evidence type="ECO:0000313" key="2">
    <source>
        <dbReference type="Proteomes" id="UP001221757"/>
    </source>
</evidence>
<keyword evidence="2" id="KW-1185">Reference proteome</keyword>
<dbReference type="Proteomes" id="UP001221757">
    <property type="component" value="Unassembled WGS sequence"/>
</dbReference>